<dbReference type="Pfam" id="PF00571">
    <property type="entry name" value="CBS"/>
    <property type="match status" value="2"/>
</dbReference>
<feature type="transmembrane region" description="Helical" evidence="2">
    <location>
        <begin position="83"/>
        <end position="103"/>
    </location>
</feature>
<dbReference type="STRING" id="445709.ABW99_20075"/>
<dbReference type="InterPro" id="IPR058581">
    <property type="entry name" value="TM_HPP"/>
</dbReference>
<evidence type="ECO:0000313" key="4">
    <source>
        <dbReference type="EMBL" id="AKJ70165.1"/>
    </source>
</evidence>
<evidence type="ECO:0000256" key="1">
    <source>
        <dbReference type="PROSITE-ProRule" id="PRU00703"/>
    </source>
</evidence>
<feature type="transmembrane region" description="Helical" evidence="2">
    <location>
        <begin position="32"/>
        <end position="51"/>
    </location>
</feature>
<feature type="transmembrane region" description="Helical" evidence="2">
    <location>
        <begin position="57"/>
        <end position="76"/>
    </location>
</feature>
<evidence type="ECO:0000313" key="5">
    <source>
        <dbReference type="Proteomes" id="UP000036700"/>
    </source>
</evidence>
<dbReference type="PANTHER" id="PTHR33741">
    <property type="entry name" value="TRANSMEMBRANE PROTEIN DDB_G0269096-RELATED"/>
    <property type="match status" value="1"/>
</dbReference>
<dbReference type="SUPFAM" id="SSF54631">
    <property type="entry name" value="CBS-domain pair"/>
    <property type="match status" value="1"/>
</dbReference>
<dbReference type="Pfam" id="PF04982">
    <property type="entry name" value="TM_HPP"/>
    <property type="match status" value="1"/>
</dbReference>
<keyword evidence="1" id="KW-0129">CBS domain</keyword>
<dbReference type="PANTHER" id="PTHR33741:SF5">
    <property type="entry name" value="TRANSMEMBRANE PROTEIN DDB_G0269096-RELATED"/>
    <property type="match status" value="1"/>
</dbReference>
<dbReference type="AlphaFoldDB" id="A0A0G3ET74"/>
<feature type="transmembrane region" description="Helical" evidence="2">
    <location>
        <begin position="148"/>
        <end position="171"/>
    </location>
</feature>
<feature type="domain" description="CBS" evidence="3">
    <location>
        <begin position="330"/>
        <end position="388"/>
    </location>
</feature>
<protein>
    <recommendedName>
        <fullName evidence="3">CBS domain-containing protein</fullName>
    </recommendedName>
</protein>
<dbReference type="InterPro" id="IPR007065">
    <property type="entry name" value="HPP"/>
</dbReference>
<keyword evidence="2" id="KW-0812">Transmembrane</keyword>
<dbReference type="OrthoDB" id="9811720at2"/>
<dbReference type="Proteomes" id="UP000036700">
    <property type="component" value="Chromosome"/>
</dbReference>
<reference evidence="5" key="1">
    <citation type="submission" date="2015-06" db="EMBL/GenBank/DDBJ databases">
        <authorList>
            <person name="Lim Y.L."/>
            <person name="Ee R."/>
            <person name="Yong D."/>
            <person name="How K.Y."/>
            <person name="Yin W.F."/>
            <person name="Chan K.G."/>
        </authorList>
    </citation>
    <scope>NUCLEOTIDE SEQUENCE [LARGE SCALE GENOMIC DNA]</scope>
    <source>
        <strain evidence="5">DSM 25325</strain>
    </source>
</reference>
<evidence type="ECO:0000259" key="3">
    <source>
        <dbReference type="PROSITE" id="PS51371"/>
    </source>
</evidence>
<feature type="transmembrane region" description="Helical" evidence="2">
    <location>
        <begin position="109"/>
        <end position="127"/>
    </location>
</feature>
<dbReference type="InterPro" id="IPR000644">
    <property type="entry name" value="CBS_dom"/>
</dbReference>
<feature type="domain" description="CBS" evidence="3">
    <location>
        <begin position="249"/>
        <end position="305"/>
    </location>
</feature>
<accession>A0A0G3ET74</accession>
<evidence type="ECO:0000256" key="2">
    <source>
        <dbReference type="SAM" id="Phobius"/>
    </source>
</evidence>
<gene>
    <name evidence="4" type="ORF">ABW99_20075</name>
</gene>
<dbReference type="InterPro" id="IPR046342">
    <property type="entry name" value="CBS_dom_sf"/>
</dbReference>
<dbReference type="SMART" id="SM00116">
    <property type="entry name" value="CBS"/>
    <property type="match status" value="2"/>
</dbReference>
<dbReference type="EMBL" id="CP011568">
    <property type="protein sequence ID" value="AKJ70165.1"/>
    <property type="molecule type" value="Genomic_DNA"/>
</dbReference>
<keyword evidence="5" id="KW-1185">Reference proteome</keyword>
<name>A0A0G3ET74_9BURK</name>
<keyword evidence="2" id="KW-1133">Transmembrane helix</keyword>
<organism evidence="4 5">
    <name type="scientific">Pandoraea thiooxydans</name>
    <dbReference type="NCBI Taxonomy" id="445709"/>
    <lineage>
        <taxon>Bacteria</taxon>
        <taxon>Pseudomonadati</taxon>
        <taxon>Pseudomonadota</taxon>
        <taxon>Betaproteobacteria</taxon>
        <taxon>Burkholderiales</taxon>
        <taxon>Burkholderiaceae</taxon>
        <taxon>Pandoraea</taxon>
    </lineage>
</organism>
<dbReference type="PROSITE" id="PS51371">
    <property type="entry name" value="CBS"/>
    <property type="match status" value="2"/>
</dbReference>
<sequence>MAYPEPQAGIKRWLLSFVPSQVAVRWPERLRACLGALLGIALTGGSTVFLLGSTTAIPMLVAPMGASTVLLFAAPASPLAQPWSIIGGNIVAAVVGVACAQWIASPLDAAALAVSLAIGVMLVLRCLHPPSGAVALTAVLGGPSIHAMGYGFVLAPVALQSFALLGAALIYHAATGHRYPHGGVQLAEPAASDAGPVAAGITHADVEAVLRRRTEWLDIDPADLEALLRETEWQAYARTFSELSCGDIMSRRIRAVPATATLDAARRLLSEQGVGVLPVIDVGRRVIGSVALEDLRHARTEGWAARLIGAMLRPWQETAAGIATVDRTVMRDDQSGTVDANASIAELVPLFAQSERQCVAVLDANRQLAGIITQADLIAGMYRYTRAPQRAAA</sequence>
<proteinExistence type="predicted"/>
<dbReference type="Gene3D" id="3.10.580.10">
    <property type="entry name" value="CBS-domain"/>
    <property type="match status" value="1"/>
</dbReference>
<dbReference type="PATRIC" id="fig|445709.3.peg.4210"/>
<dbReference type="KEGG" id="ptx:ABW99_20075"/>
<keyword evidence="2" id="KW-0472">Membrane</keyword>
<dbReference type="RefSeq" id="WP_047216098.1">
    <property type="nucleotide sequence ID" value="NZ_CP011568.3"/>
</dbReference>